<keyword evidence="3 5" id="KW-1133">Transmembrane helix</keyword>
<comment type="subcellular location">
    <subcellularLocation>
        <location evidence="1">Membrane</location>
        <topology evidence="1">Multi-pass membrane protein</topology>
    </subcellularLocation>
</comment>
<evidence type="ECO:0000256" key="2">
    <source>
        <dbReference type="ARBA" id="ARBA00022692"/>
    </source>
</evidence>
<dbReference type="InterPro" id="IPR051533">
    <property type="entry name" value="WaaL-like"/>
</dbReference>
<feature type="transmembrane region" description="Helical" evidence="5">
    <location>
        <begin position="7"/>
        <end position="26"/>
    </location>
</feature>
<dbReference type="EMBL" id="CP133470">
    <property type="protein sequence ID" value="WMS22916.1"/>
    <property type="molecule type" value="Genomic_DNA"/>
</dbReference>
<name>A0ABD7ZDW2_HAEPA</name>
<protein>
    <submittedName>
        <fullName evidence="7">O-antigen ligase family protein</fullName>
    </submittedName>
</protein>
<feature type="transmembrane region" description="Helical" evidence="5">
    <location>
        <begin position="116"/>
        <end position="136"/>
    </location>
</feature>
<dbReference type="GO" id="GO:0016874">
    <property type="term" value="F:ligase activity"/>
    <property type="evidence" value="ECO:0007669"/>
    <property type="project" value="UniProtKB-KW"/>
</dbReference>
<evidence type="ECO:0000256" key="4">
    <source>
        <dbReference type="ARBA" id="ARBA00023136"/>
    </source>
</evidence>
<sequence>MHNIGVFPKLFINASIFLFFTLLLIFPKGYNYGSTALLILSVLFLCYLLYKRASFSAIVKQNKAIFVVTTFYFLVSLFFIFFHGEKFNLIDNPLRAFLFLSVIIFIAYSSVKFDILLYSIPLGSFISGIVALYQYYILNLESAFYNQMKIQSGDMAMSLGLFSFVIAFHLLDVNKYKQKLVALVILFGIFGVLASLLSFARGGWIGVPILLLILIFLYRHLLSKKLLLGGITFLCIISVVLTVNNKFVNRLSEAQYELKLYLSGDNKVSSIGERLDMWTIGSKAFLEHPISGWSLKELDYYKKDLADKDVVTKASISFLHLHNQFIDELAKKGILGGIAILSIFIVPLHLFYRKVVGQGNKRIKFISILGIIHVLSTIIYCMSQAFLAHNSGNIFYFFVLFLFYSFMVNESTRSE</sequence>
<dbReference type="InterPro" id="IPR007016">
    <property type="entry name" value="O-antigen_ligase-rel_domated"/>
</dbReference>
<feature type="domain" description="O-antigen ligase-related" evidence="6">
    <location>
        <begin position="189"/>
        <end position="340"/>
    </location>
</feature>
<keyword evidence="4 5" id="KW-0472">Membrane</keyword>
<evidence type="ECO:0000256" key="5">
    <source>
        <dbReference type="SAM" id="Phobius"/>
    </source>
</evidence>
<feature type="transmembrane region" description="Helical" evidence="5">
    <location>
        <begin position="333"/>
        <end position="352"/>
    </location>
</feature>
<feature type="transmembrane region" description="Helical" evidence="5">
    <location>
        <begin position="226"/>
        <end position="243"/>
    </location>
</feature>
<dbReference type="PANTHER" id="PTHR37422:SF17">
    <property type="entry name" value="O-ANTIGEN LIGASE"/>
    <property type="match status" value="1"/>
</dbReference>
<feature type="transmembrane region" description="Helical" evidence="5">
    <location>
        <begin position="32"/>
        <end position="50"/>
    </location>
</feature>
<feature type="transmembrane region" description="Helical" evidence="5">
    <location>
        <begin position="156"/>
        <end position="173"/>
    </location>
</feature>
<feature type="transmembrane region" description="Helical" evidence="5">
    <location>
        <begin position="62"/>
        <end position="82"/>
    </location>
</feature>
<feature type="transmembrane region" description="Helical" evidence="5">
    <location>
        <begin position="180"/>
        <end position="197"/>
    </location>
</feature>
<dbReference type="AlphaFoldDB" id="A0ABD7ZDW2"/>
<evidence type="ECO:0000313" key="8">
    <source>
        <dbReference type="Proteomes" id="UP001242781"/>
    </source>
</evidence>
<proteinExistence type="predicted"/>
<keyword evidence="2 5" id="KW-0812">Transmembrane</keyword>
<evidence type="ECO:0000259" key="6">
    <source>
        <dbReference type="Pfam" id="PF04932"/>
    </source>
</evidence>
<evidence type="ECO:0000256" key="3">
    <source>
        <dbReference type="ARBA" id="ARBA00022989"/>
    </source>
</evidence>
<feature type="transmembrane region" description="Helical" evidence="5">
    <location>
        <begin position="94"/>
        <end position="111"/>
    </location>
</feature>
<organism evidence="7 8">
    <name type="scientific">Haemophilus parainfluenzae ATCC 33392</name>
    <dbReference type="NCBI Taxonomy" id="888828"/>
    <lineage>
        <taxon>Bacteria</taxon>
        <taxon>Pseudomonadati</taxon>
        <taxon>Pseudomonadota</taxon>
        <taxon>Gammaproteobacteria</taxon>
        <taxon>Pasteurellales</taxon>
        <taxon>Pasteurellaceae</taxon>
        <taxon>Haemophilus</taxon>
    </lineage>
</organism>
<evidence type="ECO:0000313" key="7">
    <source>
        <dbReference type="EMBL" id="WMS22916.1"/>
    </source>
</evidence>
<dbReference type="RefSeq" id="WP_005695288.1">
    <property type="nucleotide sequence ID" value="NZ_AFQS01000009.1"/>
</dbReference>
<dbReference type="Proteomes" id="UP001242781">
    <property type="component" value="Chromosome"/>
</dbReference>
<keyword evidence="7" id="KW-0436">Ligase</keyword>
<evidence type="ECO:0000256" key="1">
    <source>
        <dbReference type="ARBA" id="ARBA00004141"/>
    </source>
</evidence>
<dbReference type="GeneID" id="93296942"/>
<reference evidence="7 8" key="1">
    <citation type="submission" date="2023-08" db="EMBL/GenBank/DDBJ databases">
        <title>Haemophilus_parainfluenzae_DSM 8978_complete_genome_hifiasm_Zymo_Research_D6332.</title>
        <authorList>
            <person name="Damerum A."/>
        </authorList>
    </citation>
    <scope>NUCLEOTIDE SEQUENCE [LARGE SCALE GENOMIC DNA]</scope>
    <source>
        <strain evidence="7 8">DSM 8978</strain>
    </source>
</reference>
<feature type="transmembrane region" description="Helical" evidence="5">
    <location>
        <begin position="393"/>
        <end position="409"/>
    </location>
</feature>
<dbReference type="GO" id="GO:0016020">
    <property type="term" value="C:membrane"/>
    <property type="evidence" value="ECO:0007669"/>
    <property type="project" value="UniProtKB-SubCell"/>
</dbReference>
<feature type="transmembrane region" description="Helical" evidence="5">
    <location>
        <begin position="203"/>
        <end position="219"/>
    </location>
</feature>
<accession>A0ABD7ZDW2</accession>
<feature type="transmembrane region" description="Helical" evidence="5">
    <location>
        <begin position="364"/>
        <end position="387"/>
    </location>
</feature>
<gene>
    <name evidence="7" type="ORF">RDV53_05525</name>
</gene>
<dbReference type="Pfam" id="PF04932">
    <property type="entry name" value="Wzy_C"/>
    <property type="match status" value="1"/>
</dbReference>
<dbReference type="PANTHER" id="PTHR37422">
    <property type="entry name" value="TEICHURONIC ACID BIOSYNTHESIS PROTEIN TUAE"/>
    <property type="match status" value="1"/>
</dbReference>